<evidence type="ECO:0000313" key="4">
    <source>
        <dbReference type="EMBL" id="KAF9335756.1"/>
    </source>
</evidence>
<comment type="caution">
    <text evidence="4">The sequence shown here is derived from an EMBL/GenBank/DDBJ whole genome shotgun (WGS) entry which is preliminary data.</text>
</comment>
<dbReference type="CDD" id="cd03507">
    <property type="entry name" value="Delta12-FADS-like"/>
    <property type="match status" value="1"/>
</dbReference>
<dbReference type="AlphaFoldDB" id="A0A9P5VQ08"/>
<dbReference type="InterPro" id="IPR012171">
    <property type="entry name" value="Fatty_acid_desaturase"/>
</dbReference>
<gene>
    <name evidence="4" type="ORF">BG006_010737</name>
</gene>
<organism evidence="4 5">
    <name type="scientific">Podila minutissima</name>
    <dbReference type="NCBI Taxonomy" id="64525"/>
    <lineage>
        <taxon>Eukaryota</taxon>
        <taxon>Fungi</taxon>
        <taxon>Fungi incertae sedis</taxon>
        <taxon>Mucoromycota</taxon>
        <taxon>Mortierellomycotina</taxon>
        <taxon>Mortierellomycetes</taxon>
        <taxon>Mortierellales</taxon>
        <taxon>Mortierellaceae</taxon>
        <taxon>Podila</taxon>
    </lineage>
</organism>
<protein>
    <recommendedName>
        <fullName evidence="3">Fatty acid desaturase domain-containing protein</fullName>
    </recommendedName>
</protein>
<evidence type="ECO:0000256" key="1">
    <source>
        <dbReference type="SAM" id="MobiDB-lite"/>
    </source>
</evidence>
<dbReference type="Pfam" id="PF00487">
    <property type="entry name" value="FA_desaturase"/>
    <property type="match status" value="1"/>
</dbReference>
<evidence type="ECO:0000313" key="5">
    <source>
        <dbReference type="Proteomes" id="UP000696485"/>
    </source>
</evidence>
<proteinExistence type="predicted"/>
<dbReference type="Proteomes" id="UP000696485">
    <property type="component" value="Unassembled WGS sequence"/>
</dbReference>
<dbReference type="GO" id="GO:0016491">
    <property type="term" value="F:oxidoreductase activity"/>
    <property type="evidence" value="ECO:0007669"/>
    <property type="project" value="InterPro"/>
</dbReference>
<feature type="transmembrane region" description="Helical" evidence="2">
    <location>
        <begin position="221"/>
        <end position="243"/>
    </location>
</feature>
<dbReference type="PANTHER" id="PTHR32100">
    <property type="entry name" value="OMEGA-6 FATTY ACID DESATURASE, CHLOROPLASTIC"/>
    <property type="match status" value="1"/>
</dbReference>
<dbReference type="GO" id="GO:0006629">
    <property type="term" value="P:lipid metabolic process"/>
    <property type="evidence" value="ECO:0007669"/>
    <property type="project" value="InterPro"/>
</dbReference>
<keyword evidence="2" id="KW-0472">Membrane</keyword>
<feature type="transmembrane region" description="Helical" evidence="2">
    <location>
        <begin position="249"/>
        <end position="267"/>
    </location>
</feature>
<sequence length="351" mass="39749">MPPPNVVDTQVRQRVVGGDETKFKTPFERNYVPMDFTIKEIRDAIPAHLFVRNTTKPIMYLLKDVATIASLVYCATFIDTLPSLAPRLSTRIAYSIVQGTVMLDPFVLAHECGHGAFSDNRTINTVIGWVIDSAYLVPYHSFQIAHSKRHKGTSSMTEDVDFVPLTRSKRSPPAMTFNGDAGSHDHHDHHHDSILADTPLYSISSLPVLPQYEPHQHQGMFYSNCGMALMVTTLLFLSAVYGARTVFKLYVAPYLVLNIWLVCITYLQHTGPKVPHFRDQAWTFQRGAASSVDRSFGVVMPFYNAVEATKYLKKLGKYYIYDETPIVQALIRNWRECKFVEDEGGIVFYKS</sequence>
<name>A0A9P5VQ08_9FUNG</name>
<accession>A0A9P5VQ08</accession>
<dbReference type="InterPro" id="IPR005804">
    <property type="entry name" value="FA_desaturase_dom"/>
</dbReference>
<dbReference type="EMBL" id="JAAAUY010000087">
    <property type="protein sequence ID" value="KAF9335756.1"/>
    <property type="molecule type" value="Genomic_DNA"/>
</dbReference>
<keyword evidence="5" id="KW-1185">Reference proteome</keyword>
<feature type="domain" description="Fatty acid desaturase" evidence="3">
    <location>
        <begin position="106"/>
        <end position="278"/>
    </location>
</feature>
<reference evidence="4" key="1">
    <citation type="journal article" date="2020" name="Fungal Divers.">
        <title>Resolving the Mortierellaceae phylogeny through synthesis of multi-gene phylogenetics and phylogenomics.</title>
        <authorList>
            <person name="Vandepol N."/>
            <person name="Liber J."/>
            <person name="Desiro A."/>
            <person name="Na H."/>
            <person name="Kennedy M."/>
            <person name="Barry K."/>
            <person name="Grigoriev I.V."/>
            <person name="Miller A.N."/>
            <person name="O'Donnell K."/>
            <person name="Stajich J.E."/>
            <person name="Bonito G."/>
        </authorList>
    </citation>
    <scope>NUCLEOTIDE SEQUENCE</scope>
    <source>
        <strain evidence="4">NVP1</strain>
    </source>
</reference>
<evidence type="ECO:0000256" key="2">
    <source>
        <dbReference type="SAM" id="Phobius"/>
    </source>
</evidence>
<feature type="region of interest" description="Disordered" evidence="1">
    <location>
        <begin position="170"/>
        <end position="189"/>
    </location>
</feature>
<keyword evidence="2" id="KW-1133">Transmembrane helix</keyword>
<evidence type="ECO:0000259" key="3">
    <source>
        <dbReference type="Pfam" id="PF00487"/>
    </source>
</evidence>
<keyword evidence="2" id="KW-0812">Transmembrane</keyword>